<protein>
    <submittedName>
        <fullName evidence="2">Uncharacterized protein</fullName>
    </submittedName>
</protein>
<dbReference type="AlphaFoldDB" id="A0A1G9YXN4"/>
<dbReference type="EMBL" id="FNGV01000030">
    <property type="protein sequence ID" value="SDN13890.1"/>
    <property type="molecule type" value="Genomic_DNA"/>
</dbReference>
<dbReference type="Proteomes" id="UP000199440">
    <property type="component" value="Unassembled WGS sequence"/>
</dbReference>
<gene>
    <name evidence="2" type="ORF">SAMN04488514_1303</name>
</gene>
<evidence type="ECO:0000313" key="2">
    <source>
        <dbReference type="EMBL" id="SDN13890.1"/>
    </source>
</evidence>
<reference evidence="2 3" key="1">
    <citation type="submission" date="2016-10" db="EMBL/GenBank/DDBJ databases">
        <authorList>
            <person name="de Groot N.N."/>
        </authorList>
    </citation>
    <scope>NUCLEOTIDE SEQUENCE [LARGE SCALE GENOMIC DNA]</scope>
    <source>
        <strain evidence="2 3">DSM 19886</strain>
    </source>
</reference>
<dbReference type="RefSeq" id="WP_089895947.1">
    <property type="nucleotide sequence ID" value="NZ_FNGV01000030.1"/>
</dbReference>
<keyword evidence="3" id="KW-1185">Reference proteome</keyword>
<sequence length="155" mass="17709">MKEWNFKVKSNPREISAKLEDALGPANGFVFNMDESINNSITFKIRKRILYAWYLIFSNNIIVNGKLLKTNIENVTDVKISFTQHFLMVLVVFTNIIFGLGLLIAMISGIINNTSIYAIGGIFLIFGISLWIIIKNRFDRKAQEYQELISGVLEL</sequence>
<feature type="transmembrane region" description="Helical" evidence="1">
    <location>
        <begin position="116"/>
        <end position="134"/>
    </location>
</feature>
<dbReference type="OrthoDB" id="1122215at2"/>
<dbReference type="STRING" id="192904.SAMN04488514_1303"/>
<proteinExistence type="predicted"/>
<name>A0A1G9YXN4_9FLAO</name>
<organism evidence="2 3">
    <name type="scientific">Kriegella aquimaris</name>
    <dbReference type="NCBI Taxonomy" id="192904"/>
    <lineage>
        <taxon>Bacteria</taxon>
        <taxon>Pseudomonadati</taxon>
        <taxon>Bacteroidota</taxon>
        <taxon>Flavobacteriia</taxon>
        <taxon>Flavobacteriales</taxon>
        <taxon>Flavobacteriaceae</taxon>
        <taxon>Kriegella</taxon>
    </lineage>
</organism>
<feature type="transmembrane region" description="Helical" evidence="1">
    <location>
        <begin position="86"/>
        <end position="110"/>
    </location>
</feature>
<keyword evidence="1" id="KW-1133">Transmembrane helix</keyword>
<keyword evidence="1" id="KW-0812">Transmembrane</keyword>
<keyword evidence="1" id="KW-0472">Membrane</keyword>
<accession>A0A1G9YXN4</accession>
<evidence type="ECO:0000313" key="3">
    <source>
        <dbReference type="Proteomes" id="UP000199440"/>
    </source>
</evidence>
<evidence type="ECO:0000256" key="1">
    <source>
        <dbReference type="SAM" id="Phobius"/>
    </source>
</evidence>